<evidence type="ECO:0000259" key="6">
    <source>
        <dbReference type="PROSITE" id="PS51733"/>
    </source>
</evidence>
<dbReference type="PROSITE" id="PS51733">
    <property type="entry name" value="BPL_LPL_CATALYTIC"/>
    <property type="match status" value="1"/>
</dbReference>
<dbReference type="InterPro" id="IPR004408">
    <property type="entry name" value="Biotin_CoA_COase_ligase"/>
</dbReference>
<comment type="caution">
    <text evidence="7">The sequence shown here is derived from an EMBL/GenBank/DDBJ whole genome shotgun (WGS) entry which is preliminary data.</text>
</comment>
<dbReference type="Gene3D" id="2.30.30.100">
    <property type="match status" value="1"/>
</dbReference>
<dbReference type="Pfam" id="PF02237">
    <property type="entry name" value="BPL_C"/>
    <property type="match status" value="1"/>
</dbReference>
<keyword evidence="8" id="KW-1185">Reference proteome</keyword>
<feature type="domain" description="BPL/LPL catalytic" evidence="6">
    <location>
        <begin position="10"/>
        <end position="197"/>
    </location>
</feature>
<keyword evidence="4" id="KW-0092">Biotin</keyword>
<dbReference type="SUPFAM" id="SSF50037">
    <property type="entry name" value="C-terminal domain of transcriptional repressors"/>
    <property type="match status" value="1"/>
</dbReference>
<sequence>MLDAGRLRAKLVDSGPYAALDVVEVTGSTNTDLTAAAASGAADRTVLIAEEQRSGRGRMQRDWVSPRGCGLNVSVLLRPRVDPAVLALLPLVAGVALAETVDRATGVRAALKWPNDLLLGEEQRKAAGILAEATAGPDGVAVVLGMGVNVHHRAEQLPTGAGGLPATSLVEEGADVDREAFAVELLLAFAEFEDAWRSAGGDLERTGLLDRYQRWCATIGQAVRVELGGDEQLHGTAVGVDAGGRLVVRTSDGGLTPVSAGDVVHLRRA</sequence>
<dbReference type="EMBL" id="BAAAUX010000006">
    <property type="protein sequence ID" value="GAA2781444.1"/>
    <property type="molecule type" value="Genomic_DNA"/>
</dbReference>
<dbReference type="Proteomes" id="UP001500979">
    <property type="component" value="Unassembled WGS sequence"/>
</dbReference>
<keyword evidence="1 7" id="KW-0436">Ligase</keyword>
<evidence type="ECO:0000313" key="8">
    <source>
        <dbReference type="Proteomes" id="UP001500979"/>
    </source>
</evidence>
<dbReference type="InterPro" id="IPR003142">
    <property type="entry name" value="BPL_C"/>
</dbReference>
<dbReference type="Pfam" id="PF03099">
    <property type="entry name" value="BPL_LplA_LipB"/>
    <property type="match status" value="1"/>
</dbReference>
<dbReference type="PANTHER" id="PTHR12835:SF5">
    <property type="entry name" value="BIOTIN--PROTEIN LIGASE"/>
    <property type="match status" value="1"/>
</dbReference>
<gene>
    <name evidence="7" type="ORF">GCM10010470_14230</name>
</gene>
<dbReference type="InterPro" id="IPR004143">
    <property type="entry name" value="BPL_LPL_catalytic"/>
</dbReference>
<evidence type="ECO:0000256" key="4">
    <source>
        <dbReference type="ARBA" id="ARBA00023267"/>
    </source>
</evidence>
<dbReference type="PANTHER" id="PTHR12835">
    <property type="entry name" value="BIOTIN PROTEIN LIGASE"/>
    <property type="match status" value="1"/>
</dbReference>
<reference evidence="7 8" key="1">
    <citation type="journal article" date="2019" name="Int. J. Syst. Evol. Microbiol.">
        <title>The Global Catalogue of Microorganisms (GCM) 10K type strain sequencing project: providing services to taxonomists for standard genome sequencing and annotation.</title>
        <authorList>
            <consortium name="The Broad Institute Genomics Platform"/>
            <consortium name="The Broad Institute Genome Sequencing Center for Infectious Disease"/>
            <person name="Wu L."/>
            <person name="Ma J."/>
        </authorList>
    </citation>
    <scope>NUCLEOTIDE SEQUENCE [LARGE SCALE GENOMIC DNA]</scope>
    <source>
        <strain evidence="7 8">JCM 9383</strain>
    </source>
</reference>
<evidence type="ECO:0000256" key="2">
    <source>
        <dbReference type="ARBA" id="ARBA00022741"/>
    </source>
</evidence>
<organism evidence="7 8">
    <name type="scientific">Saccharopolyspora taberi</name>
    <dbReference type="NCBI Taxonomy" id="60895"/>
    <lineage>
        <taxon>Bacteria</taxon>
        <taxon>Bacillati</taxon>
        <taxon>Actinomycetota</taxon>
        <taxon>Actinomycetes</taxon>
        <taxon>Pseudonocardiales</taxon>
        <taxon>Pseudonocardiaceae</taxon>
        <taxon>Saccharopolyspora</taxon>
    </lineage>
</organism>
<keyword evidence="3" id="KW-0067">ATP-binding</keyword>
<name>A0ABN3V9D7_9PSEU</name>
<evidence type="ECO:0000256" key="3">
    <source>
        <dbReference type="ARBA" id="ARBA00022840"/>
    </source>
</evidence>
<dbReference type="EC" id="6.3.4.15" evidence="5"/>
<dbReference type="Gene3D" id="3.30.930.10">
    <property type="entry name" value="Bira Bifunctional Protein, Domain 2"/>
    <property type="match status" value="1"/>
</dbReference>
<proteinExistence type="predicted"/>
<dbReference type="CDD" id="cd16442">
    <property type="entry name" value="BPL"/>
    <property type="match status" value="1"/>
</dbReference>
<evidence type="ECO:0000313" key="7">
    <source>
        <dbReference type="EMBL" id="GAA2781444.1"/>
    </source>
</evidence>
<dbReference type="NCBIfam" id="TIGR00121">
    <property type="entry name" value="birA_ligase"/>
    <property type="match status" value="1"/>
</dbReference>
<dbReference type="GO" id="GO:0016874">
    <property type="term" value="F:ligase activity"/>
    <property type="evidence" value="ECO:0007669"/>
    <property type="project" value="UniProtKB-KW"/>
</dbReference>
<evidence type="ECO:0000256" key="5">
    <source>
        <dbReference type="ARBA" id="ARBA00024227"/>
    </source>
</evidence>
<dbReference type="InterPro" id="IPR008988">
    <property type="entry name" value="Transcriptional_repressor_C"/>
</dbReference>
<dbReference type="SUPFAM" id="SSF55681">
    <property type="entry name" value="Class II aaRS and biotin synthetases"/>
    <property type="match status" value="1"/>
</dbReference>
<dbReference type="InterPro" id="IPR045864">
    <property type="entry name" value="aa-tRNA-synth_II/BPL/LPL"/>
</dbReference>
<accession>A0ABN3V9D7</accession>
<protein>
    <recommendedName>
        <fullName evidence="5">biotin--[biotin carboxyl-carrier protein] ligase</fullName>
        <ecNumber evidence="5">6.3.4.15</ecNumber>
    </recommendedName>
</protein>
<keyword evidence="2" id="KW-0547">Nucleotide-binding</keyword>
<evidence type="ECO:0000256" key="1">
    <source>
        <dbReference type="ARBA" id="ARBA00022598"/>
    </source>
</evidence>